<evidence type="ECO:0000313" key="2">
    <source>
        <dbReference type="Proteomes" id="UP000192074"/>
    </source>
</evidence>
<protein>
    <submittedName>
        <fullName evidence="1">Uncharacterized protein</fullName>
    </submittedName>
</protein>
<name>A0A822V340_AGRTU</name>
<dbReference type="AntiFam" id="ANF00015">
    <property type="entry name" value="tRNA translation"/>
</dbReference>
<gene>
    <name evidence="1" type="ORF">AGR4A_Cc30067</name>
</gene>
<comment type="caution">
    <text evidence="1">The sequence shown here is derived from an EMBL/GenBank/DDBJ whole genome shotgun (WGS) entry which is preliminary data.</text>
</comment>
<dbReference type="EMBL" id="FCNL01000020">
    <property type="protein sequence ID" value="CVI17806.1"/>
    <property type="molecule type" value="Genomic_DNA"/>
</dbReference>
<dbReference type="Proteomes" id="UP000192074">
    <property type="component" value="Unassembled WGS sequence"/>
</dbReference>
<evidence type="ECO:0000313" key="1">
    <source>
        <dbReference type="EMBL" id="CVI17806.1"/>
    </source>
</evidence>
<organism evidence="1 2">
    <name type="scientific">Agrobacterium tumefaciens str. B6</name>
    <dbReference type="NCBI Taxonomy" id="1183423"/>
    <lineage>
        <taxon>Bacteria</taxon>
        <taxon>Pseudomonadati</taxon>
        <taxon>Pseudomonadota</taxon>
        <taxon>Alphaproteobacteria</taxon>
        <taxon>Hyphomicrobiales</taxon>
        <taxon>Rhizobiaceae</taxon>
        <taxon>Rhizobium/Agrobacterium group</taxon>
        <taxon>Agrobacterium</taxon>
        <taxon>Agrobacterium tumefaciens complex</taxon>
    </lineage>
</organism>
<dbReference type="AlphaFoldDB" id="A0A822V340"/>
<sequence length="58" mass="6703">MTCRLEKGQVAEWFKAHAWNACVRESVPWVRIPPCPPFHLIFTDLHMNLGVADRVART</sequence>
<accession>A0A822V340</accession>
<reference evidence="1 2" key="1">
    <citation type="submission" date="2016-01" db="EMBL/GenBank/DDBJ databases">
        <authorList>
            <person name="Regsiter A."/>
            <person name="william w."/>
        </authorList>
    </citation>
    <scope>NUCLEOTIDE SEQUENCE [LARGE SCALE GENOMIC DNA]</scope>
    <source>
        <strain evidence="1 2">B6</strain>
    </source>
</reference>
<proteinExistence type="predicted"/>